<dbReference type="RefSeq" id="WP_030031844.1">
    <property type="nucleotide sequence ID" value="NZ_BA000058.1"/>
</dbReference>
<dbReference type="EMBL" id="BA000058">
    <property type="protein sequence ID" value="BAO04795.1"/>
    <property type="molecule type" value="Genomic_DNA"/>
</dbReference>
<dbReference type="HOGENOM" id="CLU_2664546_0_0_9"/>
<gene>
    <name evidence="1" type="ORF">CBO05P1_076</name>
</gene>
<sequence length="75" mass="8848">MVTKEMYLKGLRCKGICTLNCKNKNYCYQYTKVVENAKSDIEIRIFNHKTNKVAYKTLSKLEANLLLDNIKLKWD</sequence>
<organism evidence="1">
    <name type="scientific">Clostridium botulinum B str. Osaka05</name>
    <dbReference type="NCBI Taxonomy" id="1407017"/>
    <lineage>
        <taxon>Bacteria</taxon>
        <taxon>Bacillati</taxon>
        <taxon>Bacillota</taxon>
        <taxon>Clostridia</taxon>
        <taxon>Eubacteriales</taxon>
        <taxon>Clostridiaceae</taxon>
        <taxon>Clostridium</taxon>
    </lineage>
</organism>
<reference evidence="1" key="1">
    <citation type="submission" date="2013-10" db="EMBL/GenBank/DDBJ databases">
        <title>Draft genome sequence of Clostridium botulinum type B strain Osaka05.</title>
        <authorList>
            <person name="Sakaguchi Y."/>
            <person name="Hosomi K."/>
            <person name="Uchiyama J."/>
            <person name="Ogura Y."/>
            <person name="Sakaguchi M."/>
            <person name="Kohda T."/>
            <person name="Mukamoto M."/>
            <person name="Misawa N."/>
            <person name="Matsuzaki S."/>
            <person name="Hayashi T."/>
            <person name="Kozaki S."/>
        </authorList>
    </citation>
    <scope>NUCLEOTIDE SEQUENCE</scope>
    <source>
        <strain evidence="1">Osaka05</strain>
    </source>
</reference>
<evidence type="ECO:0000313" key="1">
    <source>
        <dbReference type="EMBL" id="BAO04795.1"/>
    </source>
</evidence>
<proteinExistence type="predicted"/>
<name>A0A060N5H0_CLOBO</name>
<dbReference type="Proteomes" id="UP000054164">
    <property type="component" value="Unassembled WGS sequence"/>
</dbReference>
<accession>A0A060N5H0</accession>
<dbReference type="AlphaFoldDB" id="A0A060N5H0"/>
<protein>
    <submittedName>
        <fullName evidence="1">Uncharacterized protein</fullName>
    </submittedName>
</protein>